<dbReference type="EMBL" id="JAADYS010001774">
    <property type="protein sequence ID" value="KAF4461155.1"/>
    <property type="molecule type" value="Genomic_DNA"/>
</dbReference>
<dbReference type="PANTHER" id="PTHR37451">
    <property type="entry name" value="MARVEL DOMAIN"/>
    <property type="match status" value="1"/>
</dbReference>
<keyword evidence="2 6" id="KW-0812">Transmembrane</keyword>
<feature type="domain" description="MARVEL" evidence="7">
    <location>
        <begin position="21"/>
        <end position="120"/>
    </location>
</feature>
<sequence>MEQPQEKPRANHVLRTPFWVMILRGLQFFISLVIVGICGRMMHDAYMEEHGFNIAIAILTWLTVAYAVFTEKIPSLNSAYHILAIIIADGLLVILWLAAWASTAAKRAKYVVPVNVDNCYDDGSNIDSKYCDIVYKRHDGLDKRSDENVILTKLGLALFSTIAGLGALVWVLFIATFVYTLIMFLRGRKEGRFPIGSGSVATTPSNNYQMETKISEAQPALAPQPGYQAQPQTQQYQQPAPGQFAPQQQQQQYPQGAPAPAPYQQAQSPFQQTQSPYQQQGAYPPPAQAPYSPQEQPQQQPAQFQGQQNYGQYPPQQPQSQPQSYQQPVQHQHTGQSQPYGSELDGQSQYTTPPPAATSPPPQHYQQPQPYPAQAYPQQ</sequence>
<feature type="transmembrane region" description="Helical" evidence="6">
    <location>
        <begin position="18"/>
        <end position="39"/>
    </location>
</feature>
<feature type="transmembrane region" description="Helical" evidence="6">
    <location>
        <begin position="154"/>
        <end position="185"/>
    </location>
</feature>
<dbReference type="AlphaFoldDB" id="A0A8H4L158"/>
<evidence type="ECO:0000256" key="6">
    <source>
        <dbReference type="SAM" id="Phobius"/>
    </source>
</evidence>
<feature type="compositionally biased region" description="Pro residues" evidence="5">
    <location>
        <begin position="352"/>
        <end position="363"/>
    </location>
</feature>
<evidence type="ECO:0000256" key="3">
    <source>
        <dbReference type="ARBA" id="ARBA00022989"/>
    </source>
</evidence>
<keyword evidence="9" id="KW-1185">Reference proteome</keyword>
<comment type="subcellular location">
    <subcellularLocation>
        <location evidence="1">Membrane</location>
        <topology evidence="1">Multi-pass membrane protein</topology>
    </subcellularLocation>
</comment>
<feature type="transmembrane region" description="Helical" evidence="6">
    <location>
        <begin position="51"/>
        <end position="69"/>
    </location>
</feature>
<name>A0A8H4L158_9HYPO</name>
<feature type="region of interest" description="Disordered" evidence="5">
    <location>
        <begin position="221"/>
        <end position="379"/>
    </location>
</feature>
<dbReference type="GO" id="GO:0016020">
    <property type="term" value="C:membrane"/>
    <property type="evidence" value="ECO:0007669"/>
    <property type="project" value="UniProtKB-SubCell"/>
</dbReference>
<dbReference type="Pfam" id="PF01284">
    <property type="entry name" value="MARVEL"/>
    <property type="match status" value="1"/>
</dbReference>
<evidence type="ECO:0000256" key="5">
    <source>
        <dbReference type="SAM" id="MobiDB-lite"/>
    </source>
</evidence>
<evidence type="ECO:0000256" key="1">
    <source>
        <dbReference type="ARBA" id="ARBA00004141"/>
    </source>
</evidence>
<feature type="compositionally biased region" description="Low complexity" evidence="5">
    <location>
        <begin position="221"/>
        <end position="282"/>
    </location>
</feature>
<feature type="compositionally biased region" description="Polar residues" evidence="5">
    <location>
        <begin position="333"/>
        <end position="350"/>
    </location>
</feature>
<comment type="caution">
    <text evidence="8">The sequence shown here is derived from an EMBL/GenBank/DDBJ whole genome shotgun (WGS) entry which is preliminary data.</text>
</comment>
<reference evidence="8 9" key="1">
    <citation type="submission" date="2020-01" db="EMBL/GenBank/DDBJ databases">
        <title>Identification and distribution of gene clusters putatively required for synthesis of sphingolipid metabolism inhibitors in phylogenetically diverse species of the filamentous fungus Fusarium.</title>
        <authorList>
            <person name="Kim H.-S."/>
            <person name="Busman M."/>
            <person name="Brown D.W."/>
            <person name="Divon H."/>
            <person name="Uhlig S."/>
            <person name="Proctor R.H."/>
        </authorList>
    </citation>
    <scope>NUCLEOTIDE SEQUENCE [LARGE SCALE GENOMIC DNA]</scope>
    <source>
        <strain evidence="8 9">NRRL 20459</strain>
    </source>
</reference>
<gene>
    <name evidence="8" type="ORF">FALBO_12048</name>
</gene>
<dbReference type="InterPro" id="IPR008253">
    <property type="entry name" value="Marvel"/>
</dbReference>
<feature type="compositionally biased region" description="Low complexity" evidence="5">
    <location>
        <begin position="364"/>
        <end position="379"/>
    </location>
</feature>
<evidence type="ECO:0000313" key="8">
    <source>
        <dbReference type="EMBL" id="KAF4461155.1"/>
    </source>
</evidence>
<organism evidence="8 9">
    <name type="scientific">Fusarium albosuccineum</name>
    <dbReference type="NCBI Taxonomy" id="1237068"/>
    <lineage>
        <taxon>Eukaryota</taxon>
        <taxon>Fungi</taxon>
        <taxon>Dikarya</taxon>
        <taxon>Ascomycota</taxon>
        <taxon>Pezizomycotina</taxon>
        <taxon>Sordariomycetes</taxon>
        <taxon>Hypocreomycetidae</taxon>
        <taxon>Hypocreales</taxon>
        <taxon>Nectriaceae</taxon>
        <taxon>Fusarium</taxon>
        <taxon>Fusarium decemcellulare species complex</taxon>
    </lineage>
</organism>
<evidence type="ECO:0000256" key="4">
    <source>
        <dbReference type="ARBA" id="ARBA00023136"/>
    </source>
</evidence>
<proteinExistence type="predicted"/>
<evidence type="ECO:0000256" key="2">
    <source>
        <dbReference type="ARBA" id="ARBA00022692"/>
    </source>
</evidence>
<feature type="compositionally biased region" description="Low complexity" evidence="5">
    <location>
        <begin position="289"/>
        <end position="332"/>
    </location>
</feature>
<accession>A0A8H4L158</accession>
<keyword evidence="4 6" id="KW-0472">Membrane</keyword>
<dbReference type="Proteomes" id="UP000554235">
    <property type="component" value="Unassembled WGS sequence"/>
</dbReference>
<dbReference type="PANTHER" id="PTHR37451:SF4">
    <property type="entry name" value="MARVEL DOMAIN-CONTAINING PROTEIN"/>
    <property type="match status" value="1"/>
</dbReference>
<feature type="transmembrane region" description="Helical" evidence="6">
    <location>
        <begin position="81"/>
        <end position="101"/>
    </location>
</feature>
<evidence type="ECO:0000313" key="9">
    <source>
        <dbReference type="Proteomes" id="UP000554235"/>
    </source>
</evidence>
<dbReference type="OrthoDB" id="5241662at2759"/>
<protein>
    <recommendedName>
        <fullName evidence="7">MARVEL domain-containing protein</fullName>
    </recommendedName>
</protein>
<keyword evidence="3 6" id="KW-1133">Transmembrane helix</keyword>
<evidence type="ECO:0000259" key="7">
    <source>
        <dbReference type="Pfam" id="PF01284"/>
    </source>
</evidence>